<keyword evidence="2 3" id="KW-0175">Coiled coil</keyword>
<dbReference type="FunCoup" id="A0A061FTF2">
    <property type="interactions" value="124"/>
</dbReference>
<dbReference type="Gramene" id="EOY20042">
    <property type="protein sequence ID" value="EOY20042"/>
    <property type="gene ID" value="TCM_045440"/>
</dbReference>
<dbReference type="Proteomes" id="UP000026915">
    <property type="component" value="Chromosome 10"/>
</dbReference>
<feature type="region of interest" description="Disordered" evidence="4">
    <location>
        <begin position="1"/>
        <end position="48"/>
    </location>
</feature>
<dbReference type="GO" id="GO:0009904">
    <property type="term" value="P:chloroplast accumulation movement"/>
    <property type="evidence" value="ECO:0000318"/>
    <property type="project" value="GO_Central"/>
</dbReference>
<gene>
    <name evidence="5" type="ORF">TCM_045440</name>
</gene>
<reference evidence="5 6" key="1">
    <citation type="journal article" date="2013" name="Genome Biol.">
        <title>The genome sequence of the most widely cultivated cacao type and its use to identify candidate genes regulating pod color.</title>
        <authorList>
            <person name="Motamayor J.C."/>
            <person name="Mockaitis K."/>
            <person name="Schmutz J."/>
            <person name="Haiminen N."/>
            <person name="Iii D.L."/>
            <person name="Cornejo O."/>
            <person name="Findley S.D."/>
            <person name="Zheng P."/>
            <person name="Utro F."/>
            <person name="Royaert S."/>
            <person name="Saski C."/>
            <person name="Jenkins J."/>
            <person name="Podicheti R."/>
            <person name="Zhao M."/>
            <person name="Scheffler B.E."/>
            <person name="Stack J.C."/>
            <person name="Feltus F.A."/>
            <person name="Mustiga G.M."/>
            <person name="Amores F."/>
            <person name="Phillips W."/>
            <person name="Marelli J.P."/>
            <person name="May G.D."/>
            <person name="Shapiro H."/>
            <person name="Ma J."/>
            <person name="Bustamante C.D."/>
            <person name="Schnell R.J."/>
            <person name="Main D."/>
            <person name="Gilbert D."/>
            <person name="Parida L."/>
            <person name="Kuhn D.N."/>
        </authorList>
    </citation>
    <scope>NUCLEOTIDE SEQUENCE [LARGE SCALE GENOMIC DNA]</scope>
    <source>
        <strain evidence="6">cv. Matina 1-6</strain>
    </source>
</reference>
<evidence type="ECO:0000256" key="2">
    <source>
        <dbReference type="ARBA" id="ARBA00023054"/>
    </source>
</evidence>
<evidence type="ECO:0000256" key="1">
    <source>
        <dbReference type="ARBA" id="ARBA00005485"/>
    </source>
</evidence>
<organism evidence="5 6">
    <name type="scientific">Theobroma cacao</name>
    <name type="common">Cacao</name>
    <name type="synonym">Cocoa</name>
    <dbReference type="NCBI Taxonomy" id="3641"/>
    <lineage>
        <taxon>Eukaryota</taxon>
        <taxon>Viridiplantae</taxon>
        <taxon>Streptophyta</taxon>
        <taxon>Embryophyta</taxon>
        <taxon>Tracheophyta</taxon>
        <taxon>Spermatophyta</taxon>
        <taxon>Magnoliopsida</taxon>
        <taxon>eudicotyledons</taxon>
        <taxon>Gunneridae</taxon>
        <taxon>Pentapetalae</taxon>
        <taxon>rosids</taxon>
        <taxon>malvids</taxon>
        <taxon>Malvales</taxon>
        <taxon>Malvaceae</taxon>
        <taxon>Byttnerioideae</taxon>
        <taxon>Theobroma</taxon>
    </lineage>
</organism>
<dbReference type="STRING" id="3641.A0A061FTF2"/>
<dbReference type="OMA" id="FGGRGYW"/>
<feature type="coiled-coil region" evidence="3">
    <location>
        <begin position="98"/>
        <end position="143"/>
    </location>
</feature>
<dbReference type="eggNOG" id="ENOG502RR51">
    <property type="taxonomic scope" value="Eukaryota"/>
</dbReference>
<dbReference type="HOGENOM" id="CLU_017338_2_0_1"/>
<keyword evidence="6" id="KW-1185">Reference proteome</keyword>
<name>A0A061FTF2_THECC</name>
<feature type="region of interest" description="Disordered" evidence="4">
    <location>
        <begin position="275"/>
        <end position="296"/>
    </location>
</feature>
<evidence type="ECO:0000313" key="6">
    <source>
        <dbReference type="Proteomes" id="UP000026915"/>
    </source>
</evidence>
<feature type="region of interest" description="Disordered" evidence="4">
    <location>
        <begin position="388"/>
        <end position="429"/>
    </location>
</feature>
<dbReference type="PANTHER" id="PTHR32054:SF48">
    <property type="entry name" value="WEB FAMILY PROTEIN"/>
    <property type="match status" value="1"/>
</dbReference>
<protein>
    <submittedName>
        <fullName evidence="5">Structural maintenance of chromosomes protein 1, putative</fullName>
    </submittedName>
</protein>
<evidence type="ECO:0000313" key="5">
    <source>
        <dbReference type="EMBL" id="EOY20042.1"/>
    </source>
</evidence>
<evidence type="ECO:0000256" key="4">
    <source>
        <dbReference type="SAM" id="MobiDB-lite"/>
    </source>
</evidence>
<sequence length="518" mass="58529">MSAEPQDSPMEGVPGTPGIREVRPESGSENFGFCTETCRAPGGDPNPGIRRVNWRAEIDTSPPFGSVKEAVTRFGGSGPWVPLYKFGEAYHGIEEFDIKKVEEQAAELEKDLIVKELETLDVLEELGTTKRIVEELKRQLQNEALKCMTTPDLNSDEQHMPAPAIKEMNKEHYEQIRIGSSSPCLVSSPDLILMELKQAKLNLGVASLEEELKQVRVKPQIANNGNFENSPSILRPPLHNNSKPEQFKRMMEEAARAAEALALIEMNALTGMKGLSSNENSSGFSLPEPVPSPRTPKVQRAEEVSNRKAIHAMHKFAEENISKLAILRKLEEASEEVKHSKEVLEEALNRVEIASRKQLDAEEALRRWIPEPEQKKQVMYTATKINNFHPPHHPHQHLPRSPLHDLNNQNPTMDDEAKPVLRPTVSMRDILSRKQVTPEDCAVRRPNNEGHTERQKVALSQMLHELREDLTFPPKPDQKDHGDNPKQYFTQRRKFGFIHISLPLAKQSKKKPQALNTM</sequence>
<dbReference type="InParanoid" id="A0A061FTF2"/>
<proteinExistence type="inferred from homology"/>
<evidence type="ECO:0000256" key="3">
    <source>
        <dbReference type="SAM" id="Coils"/>
    </source>
</evidence>
<feature type="coiled-coil region" evidence="3">
    <location>
        <begin position="327"/>
        <end position="364"/>
    </location>
</feature>
<dbReference type="GO" id="GO:0009903">
    <property type="term" value="P:chloroplast avoidance movement"/>
    <property type="evidence" value="ECO:0000318"/>
    <property type="project" value="GO_Central"/>
</dbReference>
<dbReference type="InterPro" id="IPR008545">
    <property type="entry name" value="Web"/>
</dbReference>
<dbReference type="PANTHER" id="PTHR32054">
    <property type="entry name" value="HEAVY CHAIN, PUTATIVE, EXPRESSED-RELATED-RELATED"/>
    <property type="match status" value="1"/>
</dbReference>
<dbReference type="AlphaFoldDB" id="A0A061FTF2"/>
<dbReference type="EMBL" id="CM001888">
    <property type="protein sequence ID" value="EOY20042.1"/>
    <property type="molecule type" value="Genomic_DNA"/>
</dbReference>
<dbReference type="GO" id="GO:0005829">
    <property type="term" value="C:cytosol"/>
    <property type="evidence" value="ECO:0000318"/>
    <property type="project" value="GO_Central"/>
</dbReference>
<comment type="similarity">
    <text evidence="1">Belongs to the WEB family.</text>
</comment>
<dbReference type="Pfam" id="PF05701">
    <property type="entry name" value="WEMBL"/>
    <property type="match status" value="1"/>
</dbReference>
<accession>A0A061FTF2</accession>
<feature type="compositionally biased region" description="Polar residues" evidence="4">
    <location>
        <begin position="275"/>
        <end position="284"/>
    </location>
</feature>